<dbReference type="AlphaFoldDB" id="A0AAP5IGB5"/>
<comment type="caution">
    <text evidence="1">The sequence shown here is derived from an EMBL/GenBank/DDBJ whole genome shotgun (WGS) entry which is preliminary data.</text>
</comment>
<dbReference type="EMBL" id="JAALHA020000041">
    <property type="protein sequence ID" value="MDR9900854.1"/>
    <property type="molecule type" value="Genomic_DNA"/>
</dbReference>
<keyword evidence="2" id="KW-1185">Reference proteome</keyword>
<evidence type="ECO:0000313" key="2">
    <source>
        <dbReference type="Proteomes" id="UP000667802"/>
    </source>
</evidence>
<dbReference type="RefSeq" id="WP_208354002.1">
    <property type="nucleotide sequence ID" value="NZ_JAALHA020000041.1"/>
</dbReference>
<name>A0AAP5IGB5_9CYAN</name>
<organism evidence="1 2">
    <name type="scientific">Aetokthonos hydrillicola Thurmond2011</name>
    <dbReference type="NCBI Taxonomy" id="2712845"/>
    <lineage>
        <taxon>Bacteria</taxon>
        <taxon>Bacillati</taxon>
        <taxon>Cyanobacteriota</taxon>
        <taxon>Cyanophyceae</taxon>
        <taxon>Nostocales</taxon>
        <taxon>Hapalosiphonaceae</taxon>
        <taxon>Aetokthonos</taxon>
    </lineage>
</organism>
<reference evidence="2" key="1">
    <citation type="journal article" date="2021" name="Science">
        <title>Hunting the eagle killer: A cyanobacterial neurotoxin causes vacuolar myelinopathy.</title>
        <authorList>
            <person name="Breinlinger S."/>
            <person name="Phillips T.J."/>
            <person name="Haram B.N."/>
            <person name="Mares J."/>
            <person name="Martinez Yerena J.A."/>
            <person name="Hrouzek P."/>
            <person name="Sobotka R."/>
            <person name="Henderson W.M."/>
            <person name="Schmieder P."/>
            <person name="Williams S.M."/>
            <person name="Lauderdale J.D."/>
            <person name="Wilde H.D."/>
            <person name="Gerrin W."/>
            <person name="Kust A."/>
            <person name="Washington J.W."/>
            <person name="Wagner C."/>
            <person name="Geier B."/>
            <person name="Liebeke M."/>
            <person name="Enke H."/>
            <person name="Niedermeyer T.H.J."/>
            <person name="Wilde S.B."/>
        </authorList>
    </citation>
    <scope>NUCLEOTIDE SEQUENCE [LARGE SCALE GENOMIC DNA]</scope>
    <source>
        <strain evidence="2">Thurmond2011</strain>
    </source>
</reference>
<protein>
    <submittedName>
        <fullName evidence="1">Uncharacterized protein</fullName>
    </submittedName>
</protein>
<evidence type="ECO:0000313" key="1">
    <source>
        <dbReference type="EMBL" id="MDR9900854.1"/>
    </source>
</evidence>
<proteinExistence type="predicted"/>
<dbReference type="Proteomes" id="UP000667802">
    <property type="component" value="Unassembled WGS sequence"/>
</dbReference>
<accession>A0AAP5IGB5</accession>
<gene>
    <name evidence="1" type="ORF">G7B40_040930</name>
</gene>
<sequence length="134" mass="15322">MKKNLQSGNLIQTTTFFLFFSAAPEDFNTEKYAGTLLRQKRLIEENGFFSIPYYVTRQPIVNHFLTKCLIKSFLVILYTQQWIIFYQAATGNAFGLFKLASAVASAQAKHHEELFERHNSLLPRNCYCNKGGAA</sequence>